<dbReference type="KEGG" id="aarg:Aargi30884_11850"/>
<proteinExistence type="predicted"/>
<evidence type="ECO:0000313" key="3">
    <source>
        <dbReference type="Proteomes" id="UP000464754"/>
    </source>
</evidence>
<organism evidence="2 3">
    <name type="scientific">Amedibacterium intestinale</name>
    <dbReference type="NCBI Taxonomy" id="2583452"/>
    <lineage>
        <taxon>Bacteria</taxon>
        <taxon>Bacillati</taxon>
        <taxon>Bacillota</taxon>
        <taxon>Erysipelotrichia</taxon>
        <taxon>Erysipelotrichales</taxon>
        <taxon>Erysipelotrichaceae</taxon>
        <taxon>Amedibacterium</taxon>
    </lineage>
</organism>
<feature type="domain" description="DUF2087" evidence="1">
    <location>
        <begin position="23"/>
        <end position="90"/>
    </location>
</feature>
<gene>
    <name evidence="2" type="ORF">Aargi30884_11850</name>
</gene>
<protein>
    <recommendedName>
        <fullName evidence="1">DUF2087 domain-containing protein</fullName>
    </recommendedName>
</protein>
<dbReference type="RefSeq" id="WP_115715443.1">
    <property type="nucleotide sequence ID" value="NZ_AP019695.1"/>
</dbReference>
<evidence type="ECO:0000313" key="2">
    <source>
        <dbReference type="EMBL" id="BBK22282.1"/>
    </source>
</evidence>
<reference evidence="3" key="1">
    <citation type="submission" date="2019-05" db="EMBL/GenBank/DDBJ databases">
        <title>Complete genome sequencing of Absiella argi strain JCM 30884.</title>
        <authorList>
            <person name="Sakamoto M."/>
            <person name="Murakami T."/>
            <person name="Mori H."/>
        </authorList>
    </citation>
    <scope>NUCLEOTIDE SEQUENCE [LARGE SCALE GENOMIC DNA]</scope>
    <source>
        <strain evidence="3">JCM 30884</strain>
    </source>
</reference>
<evidence type="ECO:0000259" key="1">
    <source>
        <dbReference type="Pfam" id="PF09860"/>
    </source>
</evidence>
<keyword evidence="3" id="KW-1185">Reference proteome</keyword>
<name>A0A6N4TJK3_9FIRM</name>
<dbReference type="AlphaFoldDB" id="A0A6N4TJK3"/>
<dbReference type="Pfam" id="PF09860">
    <property type="entry name" value="DUF2087"/>
    <property type="match status" value="1"/>
</dbReference>
<dbReference type="Proteomes" id="UP000464754">
    <property type="component" value="Chromosome"/>
</dbReference>
<dbReference type="InterPro" id="IPR018656">
    <property type="entry name" value="DUF2087"/>
</dbReference>
<accession>A0A6N4TJK3</accession>
<sequence>MESKKNEYDVILEAYFDCKNPIHLRVFPKKESRRLKVLKVISQVFDYDVSYTEKEVNDLLRPVYDDFVLLRRYLVDYSLLERTNSGSIYRKKSFDL</sequence>
<dbReference type="EMBL" id="AP019695">
    <property type="protein sequence ID" value="BBK22282.1"/>
    <property type="molecule type" value="Genomic_DNA"/>
</dbReference>